<dbReference type="Gene3D" id="3.10.129.10">
    <property type="entry name" value="Hotdog Thioesterase"/>
    <property type="match status" value="1"/>
</dbReference>
<dbReference type="OrthoDB" id="3592703at2759"/>
<dbReference type="InterPro" id="IPR036527">
    <property type="entry name" value="SCP2_sterol-bd_dom_sf"/>
</dbReference>
<dbReference type="GO" id="GO:0016491">
    <property type="term" value="F:oxidoreductase activity"/>
    <property type="evidence" value="ECO:0007669"/>
    <property type="project" value="UniProtKB-KW"/>
</dbReference>
<dbReference type="Gene3D" id="3.30.1050.10">
    <property type="entry name" value="SCP2 sterol-binding domain"/>
    <property type="match status" value="1"/>
</dbReference>
<dbReference type="PRINTS" id="PR00081">
    <property type="entry name" value="GDHRDH"/>
</dbReference>
<reference evidence="12" key="1">
    <citation type="submission" date="2021-03" db="EMBL/GenBank/DDBJ databases">
        <title>Chromosome level genome of the anhydrobiotic midge Polypedilum vanderplanki.</title>
        <authorList>
            <person name="Yoshida Y."/>
            <person name="Kikawada T."/>
            <person name="Gusev O."/>
        </authorList>
    </citation>
    <scope>NUCLEOTIDE SEQUENCE</scope>
    <source>
        <strain evidence="12">NIAS01</strain>
        <tissue evidence="12">Whole body or cell culture</tissue>
    </source>
</reference>
<dbReference type="Gene3D" id="3.40.50.720">
    <property type="entry name" value="NAD(P)-binding Rossmann-like Domain"/>
    <property type="match status" value="1"/>
</dbReference>
<dbReference type="CDD" id="cd03448">
    <property type="entry name" value="HDE_HSD"/>
    <property type="match status" value="1"/>
</dbReference>
<dbReference type="InterPro" id="IPR051687">
    <property type="entry name" value="Peroxisomal_Beta-Oxidation"/>
</dbReference>
<evidence type="ECO:0000259" key="11">
    <source>
        <dbReference type="SMART" id="SM00822"/>
    </source>
</evidence>
<dbReference type="PRINTS" id="PR00080">
    <property type="entry name" value="SDRFAMILY"/>
</dbReference>
<keyword evidence="5" id="KW-0560">Oxidoreductase</keyword>
<dbReference type="PROSITE" id="PS00061">
    <property type="entry name" value="ADH_SHORT"/>
    <property type="match status" value="1"/>
</dbReference>
<dbReference type="CDD" id="cd05353">
    <property type="entry name" value="hydroxyacyl-CoA-like_DH_SDR_c-like"/>
    <property type="match status" value="1"/>
</dbReference>
<keyword evidence="8" id="KW-0413">Isomerase</keyword>
<dbReference type="Pfam" id="PF00106">
    <property type="entry name" value="adh_short"/>
    <property type="match status" value="1"/>
</dbReference>
<dbReference type="AlphaFoldDB" id="A0A9J6CLH3"/>
<dbReference type="Pfam" id="PF22622">
    <property type="entry name" value="MFE-2_hydrat-2_N"/>
    <property type="match status" value="1"/>
</dbReference>
<dbReference type="InterPro" id="IPR020904">
    <property type="entry name" value="Sc_DH/Rdtase_CS"/>
</dbReference>
<dbReference type="SMART" id="SM00822">
    <property type="entry name" value="PKS_KR"/>
    <property type="match status" value="1"/>
</dbReference>
<proteinExistence type="inferred from homology"/>
<evidence type="ECO:0000256" key="6">
    <source>
        <dbReference type="ARBA" id="ARBA00023098"/>
    </source>
</evidence>
<dbReference type="GO" id="GO:0005777">
    <property type="term" value="C:peroxisome"/>
    <property type="evidence" value="ECO:0007669"/>
    <property type="project" value="UniProtKB-SubCell"/>
</dbReference>
<comment type="pathway">
    <text evidence="2">Lipid metabolism; fatty acid beta-oxidation.</text>
</comment>
<evidence type="ECO:0000256" key="7">
    <source>
        <dbReference type="ARBA" id="ARBA00023140"/>
    </source>
</evidence>
<dbReference type="FunFam" id="3.40.50.720:FF:000185">
    <property type="entry name" value="peroxisomal multifunctional enzyme type 2"/>
    <property type="match status" value="1"/>
</dbReference>
<dbReference type="SUPFAM" id="SSF54637">
    <property type="entry name" value="Thioesterase/thiol ester dehydrase-isomerase"/>
    <property type="match status" value="2"/>
</dbReference>
<evidence type="ECO:0000256" key="1">
    <source>
        <dbReference type="ARBA" id="ARBA00004275"/>
    </source>
</evidence>
<sequence length="717" mass="78337">MVLRFDNRVVVVTGAGAGLGREYALLFGKRGAKVVVNDLGGNFHGEGNSSRAADLVVEEIRKLGGTAVADYNSVVEGHKIIETAISNYGRIDVLVNNAGILRDKSIANISDNDWNLIHDVHLKGSFMTTRAAWPYFKKQKFGRIIMTTSNSGIYGNFGQANYSAAKLGLIGLANTVAIEGAKYNVHCNTICPTAASRMTKGILPDDLFDEMKPELIAPVVVYLCHEDTMDNGQVIESAVGFATKVHFVRGKGSLIRDSIKDVPTPETVKAKWGKITDMKNAKHFNSNMEVSSSFVSVMDRLKNPLPKDTFEDTYTYTFRDTILYALGIGVGTEDESNLKFIYENHPNFAAFPTYAVIPSIIMLMTSSITPSALENFDLSQVLHGEQFIEIVNPMRTEGTLTTRGNVIDVQQKKSGVVVTTECLSYDEGGQLMTRSQSSTFIVRGKSNGKYGGNPEKVINIIPNPSRQPDHTSIVKTNVDQAALYRLSGDLNPLHIDPNFALLGGFNRPIIHGLCTFGVSVRAVLKQYADNDPSLFKAVKVRFTKPVFPGDTLKVEMWQEGNRIHFRTLLAESNTEVISGAYVDLLNVIKSTSTSESIPQSSSNMALQSDAVFAAIKERVNADKAKAKSVNGVFLYKITKDGKVAKEWTLDLKNAVISEGAPSGKADTTITIADEDFIDIALGKLNPQQAFMKGKLKIQGNIMLAQKLSPLLKTDAKL</sequence>
<comment type="similarity">
    <text evidence="3">Belongs to the short-chain dehydrogenases/reductases (SDR) family.</text>
</comment>
<dbReference type="FunFam" id="3.10.129.10:FF:000013">
    <property type="entry name" value="Peroxisomal multifunctional enzyme type 2"/>
    <property type="match status" value="1"/>
</dbReference>
<evidence type="ECO:0000256" key="8">
    <source>
        <dbReference type="ARBA" id="ARBA00023235"/>
    </source>
</evidence>
<keyword evidence="6" id="KW-0443">Lipid metabolism</keyword>
<gene>
    <name evidence="12" type="ORF">PVAND_012125</name>
</gene>
<evidence type="ECO:0000256" key="2">
    <source>
        <dbReference type="ARBA" id="ARBA00005005"/>
    </source>
</evidence>
<evidence type="ECO:0000313" key="12">
    <source>
        <dbReference type="EMBL" id="KAG5682797.1"/>
    </source>
</evidence>
<keyword evidence="9" id="KW-0456">Lyase</keyword>
<dbReference type="SUPFAM" id="SSF55718">
    <property type="entry name" value="SCP-like"/>
    <property type="match status" value="1"/>
</dbReference>
<keyword evidence="7" id="KW-0576">Peroxisome</keyword>
<keyword evidence="13" id="KW-1185">Reference proteome</keyword>
<dbReference type="GO" id="GO:0018812">
    <property type="term" value="F:3-hydroxyacyl-CoA dehydratase activity"/>
    <property type="evidence" value="ECO:0007669"/>
    <property type="project" value="UniProtKB-ARBA"/>
</dbReference>
<dbReference type="InterPro" id="IPR029069">
    <property type="entry name" value="HotDog_dom_sf"/>
</dbReference>
<keyword evidence="4" id="KW-0276">Fatty acid metabolism</keyword>
<dbReference type="InterPro" id="IPR002347">
    <property type="entry name" value="SDR_fam"/>
</dbReference>
<evidence type="ECO:0000256" key="10">
    <source>
        <dbReference type="ARBA" id="ARBA00073497"/>
    </source>
</evidence>
<dbReference type="Pfam" id="PF01575">
    <property type="entry name" value="MaoC_dehydratas"/>
    <property type="match status" value="1"/>
</dbReference>
<evidence type="ECO:0000256" key="5">
    <source>
        <dbReference type="ARBA" id="ARBA00023002"/>
    </source>
</evidence>
<evidence type="ECO:0000256" key="9">
    <source>
        <dbReference type="ARBA" id="ARBA00023239"/>
    </source>
</evidence>
<comment type="subcellular location">
    <subcellularLocation>
        <location evidence="1">Peroxisome</location>
    </subcellularLocation>
</comment>
<dbReference type="InterPro" id="IPR003033">
    <property type="entry name" value="SCP2_sterol-bd_dom"/>
</dbReference>
<feature type="domain" description="Ketoreductase" evidence="11">
    <location>
        <begin position="8"/>
        <end position="182"/>
    </location>
</feature>
<name>A0A9J6CLH3_POLVA</name>
<dbReference type="Gene3D" id="1.10.287.4290">
    <property type="match status" value="1"/>
</dbReference>
<comment type="caution">
    <text evidence="12">The sequence shown here is derived from an EMBL/GenBank/DDBJ whole genome shotgun (WGS) entry which is preliminary data.</text>
</comment>
<dbReference type="PANTHER" id="PTHR45024">
    <property type="entry name" value="DEHYDROGENASES, SHORT CHAIN"/>
    <property type="match status" value="1"/>
</dbReference>
<dbReference type="FunFam" id="3.30.1050.10:FF:000001">
    <property type="entry name" value="Putative Non-specific lipid-transfer protein"/>
    <property type="match status" value="1"/>
</dbReference>
<accession>A0A9J6CLH3</accession>
<dbReference type="SUPFAM" id="SSF51735">
    <property type="entry name" value="NAD(P)-binding Rossmann-fold domains"/>
    <property type="match status" value="1"/>
</dbReference>
<dbReference type="PANTHER" id="PTHR45024:SF2">
    <property type="entry name" value="SCP2 DOMAIN-CONTAINING PROTEIN"/>
    <property type="match status" value="1"/>
</dbReference>
<dbReference type="Proteomes" id="UP001107558">
    <property type="component" value="Chromosome 1"/>
</dbReference>
<protein>
    <recommendedName>
        <fullName evidence="10">Peroxisomal multifunctional enzyme type 2</fullName>
    </recommendedName>
</protein>
<evidence type="ECO:0000313" key="13">
    <source>
        <dbReference type="Proteomes" id="UP001107558"/>
    </source>
</evidence>
<organism evidence="12 13">
    <name type="scientific">Polypedilum vanderplanki</name>
    <name type="common">Sleeping chironomid midge</name>
    <dbReference type="NCBI Taxonomy" id="319348"/>
    <lineage>
        <taxon>Eukaryota</taxon>
        <taxon>Metazoa</taxon>
        <taxon>Ecdysozoa</taxon>
        <taxon>Arthropoda</taxon>
        <taxon>Hexapoda</taxon>
        <taxon>Insecta</taxon>
        <taxon>Pterygota</taxon>
        <taxon>Neoptera</taxon>
        <taxon>Endopterygota</taxon>
        <taxon>Diptera</taxon>
        <taxon>Nematocera</taxon>
        <taxon>Chironomoidea</taxon>
        <taxon>Chironomidae</taxon>
        <taxon>Chironominae</taxon>
        <taxon>Polypedilum</taxon>
        <taxon>Polypedilum</taxon>
    </lineage>
</organism>
<dbReference type="InterPro" id="IPR054357">
    <property type="entry name" value="MFE-2_N"/>
</dbReference>
<dbReference type="InterPro" id="IPR036291">
    <property type="entry name" value="NAD(P)-bd_dom_sf"/>
</dbReference>
<evidence type="ECO:0000256" key="4">
    <source>
        <dbReference type="ARBA" id="ARBA00022832"/>
    </source>
</evidence>
<dbReference type="Pfam" id="PF02036">
    <property type="entry name" value="SCP2"/>
    <property type="match status" value="1"/>
</dbReference>
<dbReference type="InterPro" id="IPR057326">
    <property type="entry name" value="KR_dom"/>
</dbReference>
<dbReference type="GO" id="GO:0016853">
    <property type="term" value="F:isomerase activity"/>
    <property type="evidence" value="ECO:0007669"/>
    <property type="project" value="UniProtKB-KW"/>
</dbReference>
<dbReference type="EMBL" id="JADBJN010000001">
    <property type="protein sequence ID" value="KAG5682797.1"/>
    <property type="molecule type" value="Genomic_DNA"/>
</dbReference>
<dbReference type="GO" id="GO:0006631">
    <property type="term" value="P:fatty acid metabolic process"/>
    <property type="evidence" value="ECO:0007669"/>
    <property type="project" value="UniProtKB-KW"/>
</dbReference>
<evidence type="ECO:0000256" key="3">
    <source>
        <dbReference type="ARBA" id="ARBA00006484"/>
    </source>
</evidence>
<dbReference type="InterPro" id="IPR002539">
    <property type="entry name" value="MaoC-like_dom"/>
</dbReference>